<evidence type="ECO:0000313" key="7">
    <source>
        <dbReference type="Proteomes" id="UP000269265"/>
    </source>
</evidence>
<dbReference type="Pfam" id="PF13144">
    <property type="entry name" value="ChapFlgA"/>
    <property type="match status" value="1"/>
</dbReference>
<keyword evidence="3" id="KW-0574">Periplasm</keyword>
<dbReference type="SMART" id="SM00858">
    <property type="entry name" value="SAF"/>
    <property type="match status" value="1"/>
</dbReference>
<dbReference type="GO" id="GO:0044780">
    <property type="term" value="P:bacterial-type flagellum assembly"/>
    <property type="evidence" value="ECO:0007669"/>
    <property type="project" value="InterPro"/>
</dbReference>
<keyword evidence="4" id="KW-1133">Transmembrane helix</keyword>
<keyword evidence="4" id="KW-0472">Membrane</keyword>
<name>A0A426VG89_9BURK</name>
<evidence type="ECO:0000256" key="1">
    <source>
        <dbReference type="ARBA" id="ARBA00004418"/>
    </source>
</evidence>
<dbReference type="Gene3D" id="2.30.30.760">
    <property type="match status" value="1"/>
</dbReference>
<dbReference type="EMBL" id="RSED01000002">
    <property type="protein sequence ID" value="RRS05943.1"/>
    <property type="molecule type" value="Genomic_DNA"/>
</dbReference>
<keyword evidence="4" id="KW-0812">Transmembrane</keyword>
<dbReference type="PANTHER" id="PTHR36307:SF1">
    <property type="entry name" value="FLAGELLA BASAL BODY P-RING FORMATION PROTEIN FLGA"/>
    <property type="match status" value="1"/>
</dbReference>
<accession>A0A426VG89</accession>
<dbReference type="InterPro" id="IPR039246">
    <property type="entry name" value="Flagellar_FlgA"/>
</dbReference>
<dbReference type="Proteomes" id="UP000269265">
    <property type="component" value="Unassembled WGS sequence"/>
</dbReference>
<sequence length="309" mass="32920">MSRNRRHKTGQFAQQAGGAGRRVALTMKASLRPVSLSALSVAWLLPALLCAMLVALVEPARAQSMNWGNAPAPTQAAASPEMAGFQHELEALLKSKTEEEAAAPAATASGANGATGAQASLPFKPRLEVILGRLDPRLKLAPCEKVRAFLPEGTRLWGRSRVGLRCEQGPVRWNVYWPVTIKVWAPALVATGPLRAGATVTEADFRMAEVDLAETLSPAVTDVAEVAGRTLIRNVEPGESLRQDDIKLRRWFAAGEPVKVTVKGNGFAVGAEGTALSHGDEGRCARIRIDSGRVLCGLPVGERRAEVTL</sequence>
<organism evidence="6 7">
    <name type="scientific">Aquabacterium soli</name>
    <dbReference type="NCBI Taxonomy" id="2493092"/>
    <lineage>
        <taxon>Bacteria</taxon>
        <taxon>Pseudomonadati</taxon>
        <taxon>Pseudomonadota</taxon>
        <taxon>Betaproteobacteria</taxon>
        <taxon>Burkholderiales</taxon>
        <taxon>Aquabacterium</taxon>
    </lineage>
</organism>
<dbReference type="PANTHER" id="PTHR36307">
    <property type="entry name" value="FLAGELLA BASAL BODY P-RING FORMATION PROTEIN FLGA"/>
    <property type="match status" value="1"/>
</dbReference>
<keyword evidence="6" id="KW-0969">Cilium</keyword>
<keyword evidence="6" id="KW-0282">Flagellum</keyword>
<gene>
    <name evidence="6" type="primary">flgA</name>
    <name evidence="6" type="ORF">EIP75_03545</name>
</gene>
<dbReference type="Gene3D" id="3.90.1210.10">
    <property type="entry name" value="Antifreeze-like/N-acetylneuraminic acid synthase C-terminal domain"/>
    <property type="match status" value="1"/>
</dbReference>
<feature type="transmembrane region" description="Helical" evidence="4">
    <location>
        <begin position="36"/>
        <end position="57"/>
    </location>
</feature>
<dbReference type="CDD" id="cd11614">
    <property type="entry name" value="SAF_CpaB_FlgA_like"/>
    <property type="match status" value="1"/>
</dbReference>
<dbReference type="InterPro" id="IPR013974">
    <property type="entry name" value="SAF"/>
</dbReference>
<proteinExistence type="predicted"/>
<dbReference type="AlphaFoldDB" id="A0A426VG89"/>
<evidence type="ECO:0000313" key="6">
    <source>
        <dbReference type="EMBL" id="RRS05943.1"/>
    </source>
</evidence>
<keyword evidence="2" id="KW-0732">Signal</keyword>
<dbReference type="Pfam" id="PF17656">
    <property type="entry name" value="ChapFlgA_N"/>
    <property type="match status" value="1"/>
</dbReference>
<protein>
    <submittedName>
        <fullName evidence="6">Flagellar basal body P-ring formation protein FlgA</fullName>
    </submittedName>
</protein>
<feature type="domain" description="SAF" evidence="5">
    <location>
        <begin position="185"/>
        <end position="247"/>
    </location>
</feature>
<comment type="subcellular location">
    <subcellularLocation>
        <location evidence="1">Periplasm</location>
    </subcellularLocation>
</comment>
<evidence type="ECO:0000256" key="3">
    <source>
        <dbReference type="ARBA" id="ARBA00022764"/>
    </source>
</evidence>
<comment type="caution">
    <text evidence="6">The sequence shown here is derived from an EMBL/GenBank/DDBJ whole genome shotgun (WGS) entry which is preliminary data.</text>
</comment>
<evidence type="ECO:0000256" key="4">
    <source>
        <dbReference type="SAM" id="Phobius"/>
    </source>
</evidence>
<dbReference type="InterPro" id="IPR017585">
    <property type="entry name" value="SAF_FlgA"/>
</dbReference>
<keyword evidence="6" id="KW-0966">Cell projection</keyword>
<reference evidence="6 7" key="1">
    <citation type="submission" date="2018-12" db="EMBL/GenBank/DDBJ databases">
        <title>The whole draft genome of Aquabacterium sp. SJQ9.</title>
        <authorList>
            <person name="Sun L."/>
            <person name="Gao X."/>
            <person name="Chen W."/>
            <person name="Huang K."/>
        </authorList>
    </citation>
    <scope>NUCLEOTIDE SEQUENCE [LARGE SCALE GENOMIC DNA]</scope>
    <source>
        <strain evidence="6 7">SJQ9</strain>
    </source>
</reference>
<evidence type="ECO:0000256" key="2">
    <source>
        <dbReference type="ARBA" id="ARBA00022729"/>
    </source>
</evidence>
<dbReference type="InterPro" id="IPR041231">
    <property type="entry name" value="FlgA_N"/>
</dbReference>
<dbReference type="NCBIfam" id="TIGR03170">
    <property type="entry name" value="flgA_cterm"/>
    <property type="match status" value="1"/>
</dbReference>
<dbReference type="GO" id="GO:0042597">
    <property type="term" value="C:periplasmic space"/>
    <property type="evidence" value="ECO:0007669"/>
    <property type="project" value="UniProtKB-SubCell"/>
</dbReference>
<keyword evidence="7" id="KW-1185">Reference proteome</keyword>
<evidence type="ECO:0000259" key="5">
    <source>
        <dbReference type="SMART" id="SM00858"/>
    </source>
</evidence>